<dbReference type="Ensembl" id="ENSCAFT00020001525.1">
    <property type="protein sequence ID" value="ENSCAFP00020001289.1"/>
    <property type="gene ID" value="ENSCAFG00020001167.1"/>
</dbReference>
<dbReference type="GO" id="GO:0005524">
    <property type="term" value="F:ATP binding"/>
    <property type="evidence" value="ECO:0007669"/>
    <property type="project" value="UniProtKB-KW"/>
</dbReference>
<keyword evidence="1" id="KW-0547">Nucleotide-binding</keyword>
<dbReference type="InterPro" id="IPR036961">
    <property type="entry name" value="Kinesin_motor_dom_sf"/>
</dbReference>
<reference evidence="3" key="2">
    <citation type="submission" date="2025-09" db="UniProtKB">
        <authorList>
            <consortium name="Ensembl"/>
        </authorList>
    </citation>
    <scope>IDENTIFICATION</scope>
</reference>
<organism evidence="3 4">
    <name type="scientific">Canis lupus dingo</name>
    <name type="common">dingo</name>
    <dbReference type="NCBI Taxonomy" id="286419"/>
    <lineage>
        <taxon>Eukaryota</taxon>
        <taxon>Metazoa</taxon>
        <taxon>Chordata</taxon>
        <taxon>Craniata</taxon>
        <taxon>Vertebrata</taxon>
        <taxon>Euteleostomi</taxon>
        <taxon>Mammalia</taxon>
        <taxon>Eutheria</taxon>
        <taxon>Laurasiatheria</taxon>
        <taxon>Carnivora</taxon>
        <taxon>Caniformia</taxon>
        <taxon>Canidae</taxon>
        <taxon>Canis</taxon>
    </lineage>
</organism>
<keyword evidence="4" id="KW-1185">Reference proteome</keyword>
<dbReference type="Gene3D" id="3.40.850.10">
    <property type="entry name" value="Kinesin motor domain"/>
    <property type="match status" value="1"/>
</dbReference>
<dbReference type="GeneTree" id="ENSGT00940000178689"/>
<evidence type="ECO:0000313" key="4">
    <source>
        <dbReference type="Proteomes" id="UP000694391"/>
    </source>
</evidence>
<reference evidence="3" key="1">
    <citation type="submission" date="2025-08" db="UniProtKB">
        <authorList>
            <consortium name="Ensembl"/>
        </authorList>
    </citation>
    <scope>IDENTIFICATION</scope>
</reference>
<protein>
    <submittedName>
        <fullName evidence="3">Uncharacterized protein</fullName>
    </submittedName>
</protein>
<keyword evidence="2" id="KW-0067">ATP-binding</keyword>
<sequence>MQIPLISFFLPICPRSSNTILNRSVKVEILVFYLILREKNSGSKCVISMHSRTTTTIQDPKNPEHRKTFTFDLAYWSHDGFQKDKDEPEGYKKLRLPS</sequence>
<evidence type="ECO:0000313" key="3">
    <source>
        <dbReference type="Ensembl" id="ENSCAFP00020001289.1"/>
    </source>
</evidence>
<evidence type="ECO:0000256" key="1">
    <source>
        <dbReference type="ARBA" id="ARBA00022741"/>
    </source>
</evidence>
<name>A0A8C0QTB4_CANLU</name>
<evidence type="ECO:0000256" key="2">
    <source>
        <dbReference type="ARBA" id="ARBA00022840"/>
    </source>
</evidence>
<dbReference type="Proteomes" id="UP000694391">
    <property type="component" value="Unplaced"/>
</dbReference>
<dbReference type="AlphaFoldDB" id="A0A8C0QTB4"/>
<accession>A0A8C0QTB4</accession>
<proteinExistence type="predicted"/>